<accession>A0A5J9SSC0</accession>
<reference evidence="2 3" key="1">
    <citation type="journal article" date="2019" name="Sci. Rep.">
        <title>A high-quality genome of Eragrostis curvula grass provides insights into Poaceae evolution and supports new strategies to enhance forage quality.</title>
        <authorList>
            <person name="Carballo J."/>
            <person name="Santos B.A.C.M."/>
            <person name="Zappacosta D."/>
            <person name="Garbus I."/>
            <person name="Selva J.P."/>
            <person name="Gallo C.A."/>
            <person name="Diaz A."/>
            <person name="Albertini E."/>
            <person name="Caccamo M."/>
            <person name="Echenique V."/>
        </authorList>
    </citation>
    <scope>NUCLEOTIDE SEQUENCE [LARGE SCALE GENOMIC DNA]</scope>
    <source>
        <strain evidence="3">cv. Victoria</strain>
        <tissue evidence="2">Leaf</tissue>
    </source>
</reference>
<organism evidence="2 3">
    <name type="scientific">Eragrostis curvula</name>
    <name type="common">weeping love grass</name>
    <dbReference type="NCBI Taxonomy" id="38414"/>
    <lineage>
        <taxon>Eukaryota</taxon>
        <taxon>Viridiplantae</taxon>
        <taxon>Streptophyta</taxon>
        <taxon>Embryophyta</taxon>
        <taxon>Tracheophyta</taxon>
        <taxon>Spermatophyta</taxon>
        <taxon>Magnoliopsida</taxon>
        <taxon>Liliopsida</taxon>
        <taxon>Poales</taxon>
        <taxon>Poaceae</taxon>
        <taxon>PACMAD clade</taxon>
        <taxon>Chloridoideae</taxon>
        <taxon>Eragrostideae</taxon>
        <taxon>Eragrostidinae</taxon>
        <taxon>Eragrostis</taxon>
    </lineage>
</organism>
<keyword evidence="3" id="KW-1185">Reference proteome</keyword>
<gene>
    <name evidence="2" type="ORF">EJB05_52662</name>
</gene>
<name>A0A5J9SSC0_9POAL</name>
<feature type="non-terminal residue" evidence="2">
    <location>
        <position position="1"/>
    </location>
</feature>
<evidence type="ECO:0000313" key="2">
    <source>
        <dbReference type="EMBL" id="TVU01848.1"/>
    </source>
</evidence>
<feature type="compositionally biased region" description="Polar residues" evidence="1">
    <location>
        <begin position="39"/>
        <end position="49"/>
    </location>
</feature>
<comment type="caution">
    <text evidence="2">The sequence shown here is derived from an EMBL/GenBank/DDBJ whole genome shotgun (WGS) entry which is preliminary data.</text>
</comment>
<dbReference type="Proteomes" id="UP000324897">
    <property type="component" value="Unassembled WGS sequence"/>
</dbReference>
<evidence type="ECO:0000313" key="3">
    <source>
        <dbReference type="Proteomes" id="UP000324897"/>
    </source>
</evidence>
<dbReference type="EMBL" id="RWGY01000376">
    <property type="protein sequence ID" value="TVU01848.1"/>
    <property type="molecule type" value="Genomic_DNA"/>
</dbReference>
<proteinExistence type="predicted"/>
<feature type="region of interest" description="Disordered" evidence="1">
    <location>
        <begin position="1"/>
        <end position="57"/>
    </location>
</feature>
<evidence type="ECO:0000256" key="1">
    <source>
        <dbReference type="SAM" id="MobiDB-lite"/>
    </source>
</evidence>
<dbReference type="AlphaFoldDB" id="A0A5J9SSC0"/>
<sequence>MLDTGPKMRAITTSPSRCCHLATPTPAADVEDDIDVKSSKTPLRSPSSTRQRHAAEADVEVPWRRGAGVAVRGRRSWRPKAIHDVRKRPNQHLAATM</sequence>
<protein>
    <submittedName>
        <fullName evidence="2">Uncharacterized protein</fullName>
    </submittedName>
</protein>
<dbReference type="Gramene" id="TVU01848">
    <property type="protein sequence ID" value="TVU01848"/>
    <property type="gene ID" value="EJB05_52662"/>
</dbReference>